<dbReference type="GO" id="GO:0016757">
    <property type="term" value="F:glycosyltransferase activity"/>
    <property type="evidence" value="ECO:0007669"/>
    <property type="project" value="UniProtKB-KW"/>
</dbReference>
<keyword evidence="7" id="KW-1185">Reference proteome</keyword>
<keyword evidence="6" id="KW-0808">Transferase</keyword>
<dbReference type="STRING" id="1348624.GCA_001591545_02492"/>
<dbReference type="InterPro" id="IPR019734">
    <property type="entry name" value="TPR_rpt"/>
</dbReference>
<dbReference type="PROSITE" id="PS50005">
    <property type="entry name" value="TPR"/>
    <property type="match status" value="1"/>
</dbReference>
<dbReference type="PANTHER" id="PTHR43630:SF2">
    <property type="entry name" value="GLYCOSYLTRANSFERASE"/>
    <property type="match status" value="1"/>
</dbReference>
<evidence type="ECO:0000256" key="1">
    <source>
        <dbReference type="ARBA" id="ARBA00022737"/>
    </source>
</evidence>
<dbReference type="SMART" id="SM00028">
    <property type="entry name" value="TPR"/>
    <property type="match status" value="4"/>
</dbReference>
<protein>
    <submittedName>
        <fullName evidence="6">TPR repeat-containing protein</fullName>
        <ecNumber evidence="6">2.4.1.-</ecNumber>
    </submittedName>
</protein>
<dbReference type="Proteomes" id="UP000249134">
    <property type="component" value="Chromosome 1"/>
</dbReference>
<evidence type="ECO:0000256" key="4">
    <source>
        <dbReference type="SAM" id="Coils"/>
    </source>
</evidence>
<gene>
    <name evidence="6" type="primary">sunS_1</name>
    <name evidence="6" type="ORF">NCTC4824_03283</name>
</gene>
<dbReference type="Gene3D" id="1.25.40.10">
    <property type="entry name" value="Tetratricopeptide repeat domain"/>
    <property type="match status" value="1"/>
</dbReference>
<proteinExistence type="predicted"/>
<dbReference type="Pfam" id="PF00535">
    <property type="entry name" value="Glycos_transf_2"/>
    <property type="match status" value="1"/>
</dbReference>
<dbReference type="AlphaFoldDB" id="A0A2X4WA83"/>
<keyword evidence="1" id="KW-0677">Repeat</keyword>
<keyword evidence="4" id="KW-0175">Coiled coil</keyword>
<dbReference type="SUPFAM" id="SSF48452">
    <property type="entry name" value="TPR-like"/>
    <property type="match status" value="1"/>
</dbReference>
<feature type="domain" description="Glycosyltransferase 2-like" evidence="5">
    <location>
        <begin position="5"/>
        <end position="127"/>
    </location>
</feature>
<dbReference type="InterPro" id="IPR029044">
    <property type="entry name" value="Nucleotide-diphossugar_trans"/>
</dbReference>
<evidence type="ECO:0000256" key="3">
    <source>
        <dbReference type="PROSITE-ProRule" id="PRU00339"/>
    </source>
</evidence>
<dbReference type="PANTHER" id="PTHR43630">
    <property type="entry name" value="POLY-BETA-1,6-N-ACETYL-D-GLUCOSAMINE SYNTHASE"/>
    <property type="match status" value="1"/>
</dbReference>
<dbReference type="InterPro" id="IPR001173">
    <property type="entry name" value="Glyco_trans_2-like"/>
</dbReference>
<accession>A0A2X4WA83</accession>
<feature type="coiled-coil region" evidence="4">
    <location>
        <begin position="171"/>
        <end position="198"/>
    </location>
</feature>
<dbReference type="InterPro" id="IPR013105">
    <property type="entry name" value="TPR_2"/>
</dbReference>
<organism evidence="6 7">
    <name type="scientific">Lederbergia lenta</name>
    <name type="common">Bacillus lentus</name>
    <dbReference type="NCBI Taxonomy" id="1467"/>
    <lineage>
        <taxon>Bacteria</taxon>
        <taxon>Bacillati</taxon>
        <taxon>Bacillota</taxon>
        <taxon>Bacilli</taxon>
        <taxon>Bacillales</taxon>
        <taxon>Bacillaceae</taxon>
        <taxon>Lederbergia</taxon>
    </lineage>
</organism>
<dbReference type="InterPro" id="IPR011990">
    <property type="entry name" value="TPR-like_helical_dom_sf"/>
</dbReference>
<dbReference type="Pfam" id="PF07719">
    <property type="entry name" value="TPR_2"/>
    <property type="match status" value="2"/>
</dbReference>
<keyword evidence="2 3" id="KW-0802">TPR repeat</keyword>
<dbReference type="SUPFAM" id="SSF53448">
    <property type="entry name" value="Nucleotide-diphospho-sugar transferases"/>
    <property type="match status" value="1"/>
</dbReference>
<dbReference type="RefSeq" id="WP_231955839.1">
    <property type="nucleotide sequence ID" value="NZ_CBCSGM010000003.1"/>
</dbReference>
<feature type="repeat" description="TPR" evidence="3">
    <location>
        <begin position="272"/>
        <end position="305"/>
    </location>
</feature>
<evidence type="ECO:0000259" key="5">
    <source>
        <dbReference type="Pfam" id="PF00535"/>
    </source>
</evidence>
<keyword evidence="6" id="KW-0328">Glycosyltransferase</keyword>
<dbReference type="EC" id="2.4.1.-" evidence="6"/>
<sequence length="350" mass="40962">MSTISLCMIVKNEEDCIERCLDSVHALVDEIIIVDTGSTDMTTTLCKKYKAKIYEYSWNQHFAKARNYGLSQATGDWILWLDADEELDKHGKLKIQEALESTDTKVFTLPTINYYGDTLANENEAFIHYQPRLFRNNHGIRFYNRIHENLRLPSGIEGQPIQAQIKHYGYLQGIVNKKQKAKRNMKLLKEELRDQAHEPSTEYHLASEYYRNKEYERAFIYINQSILKFLRKGEKPPSITYKLKYAILIETGSFDGAWPSIEKAILLYPDYVDLYFYKGWILYNLEKYTEAIQTFEQCIELGEEHKDHLILKGVGSFKAWHHKGLCLEKLGEFVEAEKAFQQAKTIERNV</sequence>
<dbReference type="KEGG" id="blen:NCTC4824_03283"/>
<evidence type="ECO:0000313" key="6">
    <source>
        <dbReference type="EMBL" id="SQI61587.1"/>
    </source>
</evidence>
<name>A0A2X4WA83_LEDLE</name>
<evidence type="ECO:0000313" key="7">
    <source>
        <dbReference type="Proteomes" id="UP000249134"/>
    </source>
</evidence>
<dbReference type="CDD" id="cd02511">
    <property type="entry name" value="Beta4Glucosyltransferase"/>
    <property type="match status" value="1"/>
</dbReference>
<evidence type="ECO:0000256" key="2">
    <source>
        <dbReference type="ARBA" id="ARBA00022803"/>
    </source>
</evidence>
<dbReference type="EMBL" id="LS483476">
    <property type="protein sequence ID" value="SQI61587.1"/>
    <property type="molecule type" value="Genomic_DNA"/>
</dbReference>
<dbReference type="Gene3D" id="3.90.550.10">
    <property type="entry name" value="Spore Coat Polysaccharide Biosynthesis Protein SpsA, Chain A"/>
    <property type="match status" value="1"/>
</dbReference>
<reference evidence="6 7" key="1">
    <citation type="submission" date="2018-06" db="EMBL/GenBank/DDBJ databases">
        <authorList>
            <consortium name="Pathogen Informatics"/>
            <person name="Doyle S."/>
        </authorList>
    </citation>
    <scope>NUCLEOTIDE SEQUENCE [LARGE SCALE GENOMIC DNA]</scope>
    <source>
        <strain evidence="6 7">NCTC4824</strain>
    </source>
</reference>